<protein>
    <submittedName>
        <fullName evidence="1">Uncharacterized protein</fullName>
    </submittedName>
</protein>
<name>U2P852_9BACT</name>
<dbReference type="Proteomes" id="UP000016648">
    <property type="component" value="Unassembled WGS sequence"/>
</dbReference>
<organism evidence="1 2">
    <name type="scientific">Segatella baroniae F0067</name>
    <dbReference type="NCBI Taxonomy" id="1115809"/>
    <lineage>
        <taxon>Bacteria</taxon>
        <taxon>Pseudomonadati</taxon>
        <taxon>Bacteroidota</taxon>
        <taxon>Bacteroidia</taxon>
        <taxon>Bacteroidales</taxon>
        <taxon>Prevotellaceae</taxon>
        <taxon>Segatella</taxon>
    </lineage>
</organism>
<dbReference type="EMBL" id="AWEY01000007">
    <property type="protein sequence ID" value="ERK40336.1"/>
    <property type="molecule type" value="Genomic_DNA"/>
</dbReference>
<evidence type="ECO:0000313" key="1">
    <source>
        <dbReference type="EMBL" id="ERK40336.1"/>
    </source>
</evidence>
<proteinExistence type="predicted"/>
<evidence type="ECO:0000313" key="2">
    <source>
        <dbReference type="Proteomes" id="UP000016648"/>
    </source>
</evidence>
<accession>U2P852</accession>
<gene>
    <name evidence="1" type="ORF">HMPREF9135_0476</name>
</gene>
<reference evidence="1 2" key="1">
    <citation type="submission" date="2013-08" db="EMBL/GenBank/DDBJ databases">
        <authorList>
            <person name="Durkin A.S."/>
            <person name="Haft D.R."/>
            <person name="McCorrison J."/>
            <person name="Torralba M."/>
            <person name="Gillis M."/>
            <person name="Haft D.H."/>
            <person name="Methe B."/>
            <person name="Sutton G."/>
            <person name="Nelson K.E."/>
        </authorList>
    </citation>
    <scope>NUCLEOTIDE SEQUENCE [LARGE SCALE GENOMIC DNA]</scope>
    <source>
        <strain evidence="1 2">F0067</strain>
    </source>
</reference>
<keyword evidence="2" id="KW-1185">Reference proteome</keyword>
<sequence>MTSIRRTRKSWKRKFGVRLVGVYFKFKNRAVCFTPTMRKNLRRTMTELFRQSLMKKDVH</sequence>
<comment type="caution">
    <text evidence="1">The sequence shown here is derived from an EMBL/GenBank/DDBJ whole genome shotgun (WGS) entry which is preliminary data.</text>
</comment>
<dbReference type="AlphaFoldDB" id="U2P852"/>